<feature type="compositionally biased region" description="Basic and acidic residues" evidence="1">
    <location>
        <begin position="208"/>
        <end position="237"/>
    </location>
</feature>
<name>A0A8T0MQT9_PANVG</name>
<feature type="region of interest" description="Disordered" evidence="1">
    <location>
        <begin position="203"/>
        <end position="239"/>
    </location>
</feature>
<feature type="region of interest" description="Disordered" evidence="1">
    <location>
        <begin position="260"/>
        <end position="392"/>
    </location>
</feature>
<dbReference type="EMBL" id="CM029054">
    <property type="protein sequence ID" value="KAG2539831.1"/>
    <property type="molecule type" value="Genomic_DNA"/>
</dbReference>
<keyword evidence="3" id="KW-1185">Reference proteome</keyword>
<organism evidence="2 3">
    <name type="scientific">Panicum virgatum</name>
    <name type="common">Blackwell switchgrass</name>
    <dbReference type="NCBI Taxonomy" id="38727"/>
    <lineage>
        <taxon>Eukaryota</taxon>
        <taxon>Viridiplantae</taxon>
        <taxon>Streptophyta</taxon>
        <taxon>Embryophyta</taxon>
        <taxon>Tracheophyta</taxon>
        <taxon>Spermatophyta</taxon>
        <taxon>Magnoliopsida</taxon>
        <taxon>Liliopsida</taxon>
        <taxon>Poales</taxon>
        <taxon>Poaceae</taxon>
        <taxon>PACMAD clade</taxon>
        <taxon>Panicoideae</taxon>
        <taxon>Panicodae</taxon>
        <taxon>Paniceae</taxon>
        <taxon>Panicinae</taxon>
        <taxon>Panicum</taxon>
        <taxon>Panicum sect. Hiantes</taxon>
    </lineage>
</organism>
<sequence>MEIRHLTSFYLSNILSRLDGEPEPSLAVVSPLADGGGGSGGDNTFQNAEHPHQGQLVDWDTLQIVERQDEEEGRMELIDEDQMYVLLGLRDEDDKAEQAAKEAVAAASADGDKGKAPAMEDTHGAAIPVDDDIPGERMILYDPNKPSMDLGTVYPSMEEFRLAPLPDRTHWPNVDLPFVVGAPLDKKTARRYRKLRIKDFLEGGGSKGKRDAKEAAKEVDKEAANEADKEDAKEADKFKKKMIRGKRRCNGCGELGHGETSYKCRLNGTKKRQRKPRKNTTKYGDKAKVPSQKKQKTKTNIDDNGAAPNVHENEANIDDNGAAPNAQENIVAVRSPSKPTKESIMQASPHRLTRSRLAMLMGEGGGEQATMQNSPPKRSPAKKLIPRKLKTK</sequence>
<dbReference type="AlphaFoldDB" id="A0A8T0MQT9"/>
<accession>A0A8T0MQT9</accession>
<feature type="compositionally biased region" description="Basic residues" evidence="1">
    <location>
        <begin position="268"/>
        <end position="280"/>
    </location>
</feature>
<dbReference type="Proteomes" id="UP000823388">
    <property type="component" value="Chromosome 9N"/>
</dbReference>
<evidence type="ECO:0000313" key="2">
    <source>
        <dbReference type="EMBL" id="KAG2539831.1"/>
    </source>
</evidence>
<comment type="caution">
    <text evidence="2">The sequence shown here is derived from an EMBL/GenBank/DDBJ whole genome shotgun (WGS) entry which is preliminary data.</text>
</comment>
<gene>
    <name evidence="2" type="ORF">PVAP13_9NG498328</name>
</gene>
<feature type="region of interest" description="Disordered" evidence="1">
    <location>
        <begin position="27"/>
        <end position="48"/>
    </location>
</feature>
<feature type="compositionally biased region" description="Basic residues" evidence="1">
    <location>
        <begin position="379"/>
        <end position="392"/>
    </location>
</feature>
<evidence type="ECO:0000313" key="3">
    <source>
        <dbReference type="Proteomes" id="UP000823388"/>
    </source>
</evidence>
<proteinExistence type="predicted"/>
<reference evidence="2" key="1">
    <citation type="submission" date="2020-05" db="EMBL/GenBank/DDBJ databases">
        <title>WGS assembly of Panicum virgatum.</title>
        <authorList>
            <person name="Lovell J.T."/>
            <person name="Jenkins J."/>
            <person name="Shu S."/>
            <person name="Juenger T.E."/>
            <person name="Schmutz J."/>
        </authorList>
    </citation>
    <scope>NUCLEOTIDE SEQUENCE</scope>
    <source>
        <strain evidence="2">AP13</strain>
    </source>
</reference>
<protein>
    <submittedName>
        <fullName evidence="2">Uncharacterized protein</fullName>
    </submittedName>
</protein>
<evidence type="ECO:0000256" key="1">
    <source>
        <dbReference type="SAM" id="MobiDB-lite"/>
    </source>
</evidence>